<dbReference type="AlphaFoldDB" id="A0A409YWD8"/>
<dbReference type="OrthoDB" id="3256283at2759"/>
<dbReference type="Proteomes" id="UP000284706">
    <property type="component" value="Unassembled WGS sequence"/>
</dbReference>
<name>A0A409YWD8_9AGAR</name>
<evidence type="ECO:0000313" key="1">
    <source>
        <dbReference type="EMBL" id="PPR07302.1"/>
    </source>
</evidence>
<proteinExistence type="predicted"/>
<protein>
    <submittedName>
        <fullName evidence="1">Uncharacterized protein</fullName>
    </submittedName>
</protein>
<evidence type="ECO:0000313" key="2">
    <source>
        <dbReference type="Proteomes" id="UP000284706"/>
    </source>
</evidence>
<gene>
    <name evidence="1" type="ORF">CVT26_012421</name>
</gene>
<comment type="caution">
    <text evidence="1">The sequence shown here is derived from an EMBL/GenBank/DDBJ whole genome shotgun (WGS) entry which is preliminary data.</text>
</comment>
<dbReference type="InParanoid" id="A0A409YWD8"/>
<dbReference type="EMBL" id="NHYE01000142">
    <property type="protein sequence ID" value="PPR07302.1"/>
    <property type="molecule type" value="Genomic_DNA"/>
</dbReference>
<keyword evidence="2" id="KW-1185">Reference proteome</keyword>
<organism evidence="1 2">
    <name type="scientific">Gymnopilus dilepis</name>
    <dbReference type="NCBI Taxonomy" id="231916"/>
    <lineage>
        <taxon>Eukaryota</taxon>
        <taxon>Fungi</taxon>
        <taxon>Dikarya</taxon>
        <taxon>Basidiomycota</taxon>
        <taxon>Agaricomycotina</taxon>
        <taxon>Agaricomycetes</taxon>
        <taxon>Agaricomycetidae</taxon>
        <taxon>Agaricales</taxon>
        <taxon>Agaricineae</taxon>
        <taxon>Hymenogastraceae</taxon>
        <taxon>Gymnopilus</taxon>
    </lineage>
</organism>
<reference evidence="1 2" key="1">
    <citation type="journal article" date="2018" name="Evol. Lett.">
        <title>Horizontal gene cluster transfer increased hallucinogenic mushroom diversity.</title>
        <authorList>
            <person name="Reynolds H.T."/>
            <person name="Vijayakumar V."/>
            <person name="Gluck-Thaler E."/>
            <person name="Korotkin H.B."/>
            <person name="Matheny P.B."/>
            <person name="Slot J.C."/>
        </authorList>
    </citation>
    <scope>NUCLEOTIDE SEQUENCE [LARGE SCALE GENOMIC DNA]</scope>
    <source>
        <strain evidence="1 2">SRW20</strain>
    </source>
</reference>
<accession>A0A409YWD8</accession>
<sequence>MQSNIEDIDGSKLDLDLDYDRPEHDWNGPGLEADMELEEGGCGIASSSGGISMRPLWRKVDKDGKASELFEGTFTFKATYSYLYSKRGHGKGQELSLAFWAVRAKV</sequence>